<reference evidence="1" key="1">
    <citation type="submission" date="2023-03" db="EMBL/GenBank/DDBJ databases">
        <title>Massive genome expansion in bonnet fungi (Mycena s.s.) driven by repeated elements and novel gene families across ecological guilds.</title>
        <authorList>
            <consortium name="Lawrence Berkeley National Laboratory"/>
            <person name="Harder C.B."/>
            <person name="Miyauchi S."/>
            <person name="Viragh M."/>
            <person name="Kuo A."/>
            <person name="Thoen E."/>
            <person name="Andreopoulos B."/>
            <person name="Lu D."/>
            <person name="Skrede I."/>
            <person name="Drula E."/>
            <person name="Henrissat B."/>
            <person name="Morin E."/>
            <person name="Kohler A."/>
            <person name="Barry K."/>
            <person name="LaButti K."/>
            <person name="Morin E."/>
            <person name="Salamov A."/>
            <person name="Lipzen A."/>
            <person name="Mereny Z."/>
            <person name="Hegedus B."/>
            <person name="Baldrian P."/>
            <person name="Stursova M."/>
            <person name="Weitz H."/>
            <person name="Taylor A."/>
            <person name="Grigoriev I.V."/>
            <person name="Nagy L.G."/>
            <person name="Martin F."/>
            <person name="Kauserud H."/>
        </authorList>
    </citation>
    <scope>NUCLEOTIDE SEQUENCE</scope>
    <source>
        <strain evidence="1">CBHHK067</strain>
    </source>
</reference>
<name>A0AAD7DYQ2_MYCRO</name>
<comment type="caution">
    <text evidence="1">The sequence shown here is derived from an EMBL/GenBank/DDBJ whole genome shotgun (WGS) entry which is preliminary data.</text>
</comment>
<organism evidence="1 2">
    <name type="scientific">Mycena rosella</name>
    <name type="common">Pink bonnet</name>
    <name type="synonym">Agaricus rosellus</name>
    <dbReference type="NCBI Taxonomy" id="1033263"/>
    <lineage>
        <taxon>Eukaryota</taxon>
        <taxon>Fungi</taxon>
        <taxon>Dikarya</taxon>
        <taxon>Basidiomycota</taxon>
        <taxon>Agaricomycotina</taxon>
        <taxon>Agaricomycetes</taxon>
        <taxon>Agaricomycetidae</taxon>
        <taxon>Agaricales</taxon>
        <taxon>Marasmiineae</taxon>
        <taxon>Mycenaceae</taxon>
        <taxon>Mycena</taxon>
    </lineage>
</organism>
<protein>
    <submittedName>
        <fullName evidence="1">Uncharacterized protein</fullName>
    </submittedName>
</protein>
<dbReference type="AlphaFoldDB" id="A0AAD7DYQ2"/>
<gene>
    <name evidence="1" type="ORF">B0H17DRAFT_1045247</name>
</gene>
<evidence type="ECO:0000313" key="2">
    <source>
        <dbReference type="Proteomes" id="UP001221757"/>
    </source>
</evidence>
<proteinExistence type="predicted"/>
<keyword evidence="2" id="KW-1185">Reference proteome</keyword>
<dbReference type="Proteomes" id="UP001221757">
    <property type="component" value="Unassembled WGS sequence"/>
</dbReference>
<sequence>MTSPQPRLIAPYPNGNAVKAKAWDAGIYTFVANLVIGIEETTAAQLFALFDAPENDPALFYLACVHLLRATRQCCQAGEHVAIIAALFGLLKAEGLKRDDPDGEHTFELAYAYPTLRLLAEYVPPLPNILHARRTRRSDIPIPPGYKLIGGTSSLTLDPEYVKGDSFMTELANYGREHEGMVSLWSLVGRLEADRILGEPGVSTLLFHRDVLCGLEDPAQRGVWDTLWAAVLHCNEDISGKWGEPDFHGWLGPFKDALREIAGDDRAPLEWRGRFALILEGLSREK</sequence>
<accession>A0AAD7DYQ2</accession>
<evidence type="ECO:0000313" key="1">
    <source>
        <dbReference type="EMBL" id="KAJ7701387.1"/>
    </source>
</evidence>
<dbReference type="EMBL" id="JARKIE010000017">
    <property type="protein sequence ID" value="KAJ7701387.1"/>
    <property type="molecule type" value="Genomic_DNA"/>
</dbReference>